<feature type="region of interest" description="Disordered" evidence="1">
    <location>
        <begin position="92"/>
        <end position="122"/>
    </location>
</feature>
<organism evidence="2 3">
    <name type="scientific">Pleurodeles waltl</name>
    <name type="common">Iberian ribbed newt</name>
    <dbReference type="NCBI Taxonomy" id="8319"/>
    <lineage>
        <taxon>Eukaryota</taxon>
        <taxon>Metazoa</taxon>
        <taxon>Chordata</taxon>
        <taxon>Craniata</taxon>
        <taxon>Vertebrata</taxon>
        <taxon>Euteleostomi</taxon>
        <taxon>Amphibia</taxon>
        <taxon>Batrachia</taxon>
        <taxon>Caudata</taxon>
        <taxon>Salamandroidea</taxon>
        <taxon>Salamandridae</taxon>
        <taxon>Pleurodelinae</taxon>
        <taxon>Pleurodeles</taxon>
    </lineage>
</organism>
<dbReference type="EMBL" id="JANPWB010000002">
    <property type="protein sequence ID" value="KAJ1210777.1"/>
    <property type="molecule type" value="Genomic_DNA"/>
</dbReference>
<accession>A0AAV7WDE7</accession>
<evidence type="ECO:0000313" key="3">
    <source>
        <dbReference type="Proteomes" id="UP001066276"/>
    </source>
</evidence>
<keyword evidence="3" id="KW-1185">Reference proteome</keyword>
<sequence length="122" mass="13773">MVKNAVRGKDRRDSDLRLKNRGTAGFVAENQLWPAVRLKTQRTELEKQRAASLMEAGEITTRAAWFSDHRAAGFLTQVPLLKQRKACPDLRVLTGSAHHSPAERRNDAPRPAERRNDAMSRS</sequence>
<feature type="compositionally biased region" description="Basic and acidic residues" evidence="1">
    <location>
        <begin position="100"/>
        <end position="122"/>
    </location>
</feature>
<dbReference type="Proteomes" id="UP001066276">
    <property type="component" value="Chromosome 1_2"/>
</dbReference>
<name>A0AAV7WDE7_PLEWA</name>
<evidence type="ECO:0000313" key="2">
    <source>
        <dbReference type="EMBL" id="KAJ1210777.1"/>
    </source>
</evidence>
<protein>
    <submittedName>
        <fullName evidence="2">Uncharacterized protein</fullName>
    </submittedName>
</protein>
<gene>
    <name evidence="2" type="ORF">NDU88_006139</name>
</gene>
<proteinExistence type="predicted"/>
<dbReference type="AlphaFoldDB" id="A0AAV7WDE7"/>
<reference evidence="2" key="1">
    <citation type="journal article" date="2022" name="bioRxiv">
        <title>Sequencing and chromosome-scale assembly of the giantPleurodeles waltlgenome.</title>
        <authorList>
            <person name="Brown T."/>
            <person name="Elewa A."/>
            <person name="Iarovenko S."/>
            <person name="Subramanian E."/>
            <person name="Araus A.J."/>
            <person name="Petzold A."/>
            <person name="Susuki M."/>
            <person name="Suzuki K.-i.T."/>
            <person name="Hayashi T."/>
            <person name="Toyoda A."/>
            <person name="Oliveira C."/>
            <person name="Osipova E."/>
            <person name="Leigh N.D."/>
            <person name="Simon A."/>
            <person name="Yun M.H."/>
        </authorList>
    </citation>
    <scope>NUCLEOTIDE SEQUENCE</scope>
    <source>
        <strain evidence="2">20211129_DDA</strain>
        <tissue evidence="2">Liver</tissue>
    </source>
</reference>
<comment type="caution">
    <text evidence="2">The sequence shown here is derived from an EMBL/GenBank/DDBJ whole genome shotgun (WGS) entry which is preliminary data.</text>
</comment>
<evidence type="ECO:0000256" key="1">
    <source>
        <dbReference type="SAM" id="MobiDB-lite"/>
    </source>
</evidence>